<accession>A0ABV0YGD2</accession>
<keyword evidence="2" id="KW-1185">Reference proteome</keyword>
<sequence>MIKNTCLEHSTGEMVQKVCCGLTSPHLRLFLEIMAIMSFNLKRKITIWIVNWLIGSHTNIQDEKCSQDSTRIFLDRLEVIKTSGDAMLYVWTTTGRFCL</sequence>
<protein>
    <submittedName>
        <fullName evidence="1">Uncharacterized protein</fullName>
    </submittedName>
</protein>
<evidence type="ECO:0000313" key="1">
    <source>
        <dbReference type="EMBL" id="MEQ2292781.1"/>
    </source>
</evidence>
<name>A0ABV0YGD2_9TELE</name>
<evidence type="ECO:0000313" key="2">
    <source>
        <dbReference type="Proteomes" id="UP001469553"/>
    </source>
</evidence>
<dbReference type="Proteomes" id="UP001469553">
    <property type="component" value="Unassembled WGS sequence"/>
</dbReference>
<proteinExistence type="predicted"/>
<organism evidence="1 2">
    <name type="scientific">Ameca splendens</name>
    <dbReference type="NCBI Taxonomy" id="208324"/>
    <lineage>
        <taxon>Eukaryota</taxon>
        <taxon>Metazoa</taxon>
        <taxon>Chordata</taxon>
        <taxon>Craniata</taxon>
        <taxon>Vertebrata</taxon>
        <taxon>Euteleostomi</taxon>
        <taxon>Actinopterygii</taxon>
        <taxon>Neopterygii</taxon>
        <taxon>Teleostei</taxon>
        <taxon>Neoteleostei</taxon>
        <taxon>Acanthomorphata</taxon>
        <taxon>Ovalentaria</taxon>
        <taxon>Atherinomorphae</taxon>
        <taxon>Cyprinodontiformes</taxon>
        <taxon>Goodeidae</taxon>
        <taxon>Ameca</taxon>
    </lineage>
</organism>
<dbReference type="EMBL" id="JAHRIP010030902">
    <property type="protein sequence ID" value="MEQ2292781.1"/>
    <property type="molecule type" value="Genomic_DNA"/>
</dbReference>
<reference evidence="1 2" key="1">
    <citation type="submission" date="2021-06" db="EMBL/GenBank/DDBJ databases">
        <authorList>
            <person name="Palmer J.M."/>
        </authorList>
    </citation>
    <scope>NUCLEOTIDE SEQUENCE [LARGE SCALE GENOMIC DNA]</scope>
    <source>
        <strain evidence="1 2">AS_MEX2019</strain>
        <tissue evidence="1">Muscle</tissue>
    </source>
</reference>
<comment type="caution">
    <text evidence="1">The sequence shown here is derived from an EMBL/GenBank/DDBJ whole genome shotgun (WGS) entry which is preliminary data.</text>
</comment>
<gene>
    <name evidence="1" type="ORF">AMECASPLE_026378</name>
</gene>